<evidence type="ECO:0000256" key="1">
    <source>
        <dbReference type="ARBA" id="ARBA00023015"/>
    </source>
</evidence>
<evidence type="ECO:0000256" key="2">
    <source>
        <dbReference type="ARBA" id="ARBA00023125"/>
    </source>
</evidence>
<name>A0A9Q0FGT6_9ROSI</name>
<feature type="compositionally biased region" description="Polar residues" evidence="5">
    <location>
        <begin position="138"/>
        <end position="149"/>
    </location>
</feature>
<dbReference type="Pfam" id="PF02365">
    <property type="entry name" value="NAM"/>
    <property type="match status" value="1"/>
</dbReference>
<evidence type="ECO:0000313" key="7">
    <source>
        <dbReference type="EMBL" id="KAJ4830107.1"/>
    </source>
</evidence>
<dbReference type="OrthoDB" id="810826at2759"/>
<dbReference type="SUPFAM" id="SSF101941">
    <property type="entry name" value="NAC domain"/>
    <property type="match status" value="1"/>
</dbReference>
<reference evidence="7" key="2">
    <citation type="journal article" date="2023" name="Plants (Basel)">
        <title>Annotation of the Turnera subulata (Passifloraceae) Draft Genome Reveals the S-Locus Evolved after the Divergence of Turneroideae from Passifloroideae in a Stepwise Manner.</title>
        <authorList>
            <person name="Henning P.M."/>
            <person name="Roalson E.H."/>
            <person name="Mir W."/>
            <person name="McCubbin A.G."/>
            <person name="Shore J.S."/>
        </authorList>
    </citation>
    <scope>NUCLEOTIDE SEQUENCE</scope>
    <source>
        <strain evidence="7">F60SS</strain>
    </source>
</reference>
<dbReference type="PANTHER" id="PTHR31744:SF220">
    <property type="entry name" value="LOW QUALITY PROTEIN: NAC DOMAIN-CONTAINING PROTEIN 90-LIKE"/>
    <property type="match status" value="1"/>
</dbReference>
<proteinExistence type="predicted"/>
<evidence type="ECO:0000256" key="4">
    <source>
        <dbReference type="ARBA" id="ARBA00023242"/>
    </source>
</evidence>
<organism evidence="7 8">
    <name type="scientific">Turnera subulata</name>
    <dbReference type="NCBI Taxonomy" id="218843"/>
    <lineage>
        <taxon>Eukaryota</taxon>
        <taxon>Viridiplantae</taxon>
        <taxon>Streptophyta</taxon>
        <taxon>Embryophyta</taxon>
        <taxon>Tracheophyta</taxon>
        <taxon>Spermatophyta</taxon>
        <taxon>Magnoliopsida</taxon>
        <taxon>eudicotyledons</taxon>
        <taxon>Gunneridae</taxon>
        <taxon>Pentapetalae</taxon>
        <taxon>rosids</taxon>
        <taxon>fabids</taxon>
        <taxon>Malpighiales</taxon>
        <taxon>Passifloraceae</taxon>
        <taxon>Turnera</taxon>
    </lineage>
</organism>
<dbReference type="InterPro" id="IPR036093">
    <property type="entry name" value="NAC_dom_sf"/>
</dbReference>
<dbReference type="GO" id="GO:0003677">
    <property type="term" value="F:DNA binding"/>
    <property type="evidence" value="ECO:0007669"/>
    <property type="project" value="UniProtKB-KW"/>
</dbReference>
<dbReference type="GO" id="GO:0006355">
    <property type="term" value="P:regulation of DNA-templated transcription"/>
    <property type="evidence" value="ECO:0007669"/>
    <property type="project" value="InterPro"/>
</dbReference>
<dbReference type="Proteomes" id="UP001141552">
    <property type="component" value="Unassembled WGS sequence"/>
</dbReference>
<evidence type="ECO:0000256" key="5">
    <source>
        <dbReference type="SAM" id="MobiDB-lite"/>
    </source>
</evidence>
<dbReference type="EMBL" id="JAKUCV010005726">
    <property type="protein sequence ID" value="KAJ4830107.1"/>
    <property type="molecule type" value="Genomic_DNA"/>
</dbReference>
<keyword evidence="2" id="KW-0238">DNA-binding</keyword>
<dbReference type="Gene3D" id="2.170.150.80">
    <property type="entry name" value="NAC domain"/>
    <property type="match status" value="1"/>
</dbReference>
<evidence type="ECO:0000313" key="8">
    <source>
        <dbReference type="Proteomes" id="UP001141552"/>
    </source>
</evidence>
<keyword evidence="4" id="KW-0539">Nucleus</keyword>
<accession>A0A9Q0FGT6</accession>
<protein>
    <recommendedName>
        <fullName evidence="6">NAC domain-containing protein</fullName>
    </recommendedName>
</protein>
<feature type="domain" description="NAC" evidence="6">
    <location>
        <begin position="1"/>
        <end position="110"/>
    </location>
</feature>
<dbReference type="AlphaFoldDB" id="A0A9Q0FGT6"/>
<dbReference type="PROSITE" id="PS51005">
    <property type="entry name" value="NAC"/>
    <property type="match status" value="1"/>
</dbReference>
<keyword evidence="1" id="KW-0805">Transcription regulation</keyword>
<evidence type="ECO:0000259" key="6">
    <source>
        <dbReference type="PROSITE" id="PS51005"/>
    </source>
</evidence>
<sequence>MKYSGDLCNRDPEQWFFFIPRQESEARGGRPRRLTSNGYWKATGSPGYIYANDRCIGMKRTMVFYTGRAPHGQKTDWKMNEYKAINRGEASSSSSTKLRQEFSLCRVYKNSKCLRAFDRRPVGVEMRGQAGVVHDQEAATSTGQIQQSPPVAERMMTSSSPESCSSGDHANISYQAAGESSNLPMPSAHNSEPVWDDWLEPDGY</sequence>
<feature type="compositionally biased region" description="Acidic residues" evidence="5">
    <location>
        <begin position="194"/>
        <end position="204"/>
    </location>
</feature>
<comment type="caution">
    <text evidence="7">The sequence shown here is derived from an EMBL/GenBank/DDBJ whole genome shotgun (WGS) entry which is preliminary data.</text>
</comment>
<evidence type="ECO:0000256" key="3">
    <source>
        <dbReference type="ARBA" id="ARBA00023163"/>
    </source>
</evidence>
<feature type="compositionally biased region" description="Polar residues" evidence="5">
    <location>
        <begin position="172"/>
        <end position="190"/>
    </location>
</feature>
<keyword evidence="3" id="KW-0804">Transcription</keyword>
<reference evidence="7" key="1">
    <citation type="submission" date="2022-02" db="EMBL/GenBank/DDBJ databases">
        <authorList>
            <person name="Henning P.M."/>
            <person name="McCubbin A.G."/>
            <person name="Shore J.S."/>
        </authorList>
    </citation>
    <scope>NUCLEOTIDE SEQUENCE</scope>
    <source>
        <strain evidence="7">F60SS</strain>
        <tissue evidence="7">Leaves</tissue>
    </source>
</reference>
<dbReference type="InterPro" id="IPR003441">
    <property type="entry name" value="NAC-dom"/>
</dbReference>
<keyword evidence="8" id="KW-1185">Reference proteome</keyword>
<dbReference type="PANTHER" id="PTHR31744">
    <property type="entry name" value="PROTEIN CUP-SHAPED COTYLEDON 2-RELATED"/>
    <property type="match status" value="1"/>
</dbReference>
<gene>
    <name evidence="7" type="ORF">Tsubulata_001313</name>
</gene>
<feature type="region of interest" description="Disordered" evidence="5">
    <location>
        <begin position="134"/>
        <end position="204"/>
    </location>
</feature>